<gene>
    <name evidence="2" type="ORF">SDC9_110760</name>
</gene>
<sequence>MLPYPVASGRINEPPNSRPLPVKVPVNSRVSFLYIPNMKPTSRPPTPMSPAGTSVSGPMWRQSSSMNDCTKRITSPFDLPRGEKSDPPLPPPIGRVVNEFLNVCSKARNFKIDKLTELWKRIPPLYGPIALLCCTR</sequence>
<dbReference type="EMBL" id="VSSQ01019649">
    <property type="protein sequence ID" value="MPM63876.1"/>
    <property type="molecule type" value="Genomic_DNA"/>
</dbReference>
<dbReference type="AlphaFoldDB" id="A0A645BFH2"/>
<organism evidence="2">
    <name type="scientific">bioreactor metagenome</name>
    <dbReference type="NCBI Taxonomy" id="1076179"/>
    <lineage>
        <taxon>unclassified sequences</taxon>
        <taxon>metagenomes</taxon>
        <taxon>ecological metagenomes</taxon>
    </lineage>
</organism>
<evidence type="ECO:0000256" key="1">
    <source>
        <dbReference type="SAM" id="MobiDB-lite"/>
    </source>
</evidence>
<feature type="compositionally biased region" description="Polar residues" evidence="1">
    <location>
        <begin position="51"/>
        <end position="68"/>
    </location>
</feature>
<evidence type="ECO:0000313" key="2">
    <source>
        <dbReference type="EMBL" id="MPM63876.1"/>
    </source>
</evidence>
<proteinExistence type="predicted"/>
<comment type="caution">
    <text evidence="2">The sequence shown here is derived from an EMBL/GenBank/DDBJ whole genome shotgun (WGS) entry which is preliminary data.</text>
</comment>
<name>A0A645BFH2_9ZZZZ</name>
<feature type="region of interest" description="Disordered" evidence="1">
    <location>
        <begin position="37"/>
        <end position="92"/>
    </location>
</feature>
<protein>
    <submittedName>
        <fullName evidence="2">Uncharacterized protein</fullName>
    </submittedName>
</protein>
<accession>A0A645BFH2</accession>
<reference evidence="2" key="1">
    <citation type="submission" date="2019-08" db="EMBL/GenBank/DDBJ databases">
        <authorList>
            <person name="Kucharzyk K."/>
            <person name="Murdoch R.W."/>
            <person name="Higgins S."/>
            <person name="Loffler F."/>
        </authorList>
    </citation>
    <scope>NUCLEOTIDE SEQUENCE</scope>
</reference>